<dbReference type="SUPFAM" id="SSF53474">
    <property type="entry name" value="alpha/beta-Hydrolases"/>
    <property type="match status" value="1"/>
</dbReference>
<dbReference type="PANTHER" id="PTHR43194:SF2">
    <property type="entry name" value="PEROXISOMAL MEMBRANE PROTEIN LPX1"/>
    <property type="match status" value="1"/>
</dbReference>
<feature type="domain" description="AB hydrolase-1" evidence="1">
    <location>
        <begin position="98"/>
        <end position="204"/>
    </location>
</feature>
<dbReference type="PANTHER" id="PTHR43194">
    <property type="entry name" value="HYDROLASE ALPHA/BETA FOLD FAMILY"/>
    <property type="match status" value="1"/>
</dbReference>
<sequence length="303" mass="34309">MESETVLKSVDVAHENSVLKKSKKPNIPLALRTIQWIFPRVEKLAPRIAEKWFINLFFSPPRFPIPANELKFIEEAERFELSVWDNRVRCYKWGTQGPVVFFVHGWAGRSAQFKTFIPFFTNAGYQVVAFDAPAHGLTKGKKTTIIDFKNTLLALRQVFGKPHAVIAHSLDGAACLYAITEGMDVSRLVTLSTPTSGDQIIKEFSTRLGASSSLSEALQRYIKSRLHKPFDEFMASHFVQQLNPGLRWLIVHDTHDREAPVENALSLKDSYPDASILITERLGHVRILKDEDVITKSLLFISC</sequence>
<evidence type="ECO:0000313" key="3">
    <source>
        <dbReference type="Proteomes" id="UP000251889"/>
    </source>
</evidence>
<dbReference type="InterPro" id="IPR029058">
    <property type="entry name" value="AB_hydrolase_fold"/>
</dbReference>
<dbReference type="Proteomes" id="UP000251889">
    <property type="component" value="Unassembled WGS sequence"/>
</dbReference>
<dbReference type="Pfam" id="PF00561">
    <property type="entry name" value="Abhydrolase_1"/>
    <property type="match status" value="1"/>
</dbReference>
<proteinExistence type="predicted"/>
<evidence type="ECO:0000313" key="2">
    <source>
        <dbReference type="EMBL" id="RAW01742.1"/>
    </source>
</evidence>
<gene>
    <name evidence="2" type="ORF">DQQ10_08830</name>
</gene>
<organism evidence="2 3">
    <name type="scientific">Pseudochryseolinea flava</name>
    <dbReference type="NCBI Taxonomy" id="2059302"/>
    <lineage>
        <taxon>Bacteria</taxon>
        <taxon>Pseudomonadati</taxon>
        <taxon>Bacteroidota</taxon>
        <taxon>Cytophagia</taxon>
        <taxon>Cytophagales</taxon>
        <taxon>Fulvivirgaceae</taxon>
        <taxon>Pseudochryseolinea</taxon>
    </lineage>
</organism>
<dbReference type="OrthoDB" id="9785847at2"/>
<comment type="caution">
    <text evidence="2">The sequence shown here is derived from an EMBL/GenBank/DDBJ whole genome shotgun (WGS) entry which is preliminary data.</text>
</comment>
<reference evidence="2 3" key="1">
    <citation type="submission" date="2018-06" db="EMBL/GenBank/DDBJ databases">
        <title>Chryseolinea flavus sp. nov., a member of the phylum Bacteroidetes isolated from soil.</title>
        <authorList>
            <person name="Li Y."/>
            <person name="Wang J."/>
        </authorList>
    </citation>
    <scope>NUCLEOTIDE SEQUENCE [LARGE SCALE GENOMIC DNA]</scope>
    <source>
        <strain evidence="2 3">SDU1-6</strain>
    </source>
</reference>
<protein>
    <recommendedName>
        <fullName evidence="1">AB hydrolase-1 domain-containing protein</fullName>
    </recommendedName>
</protein>
<dbReference type="EMBL" id="QMFY01000003">
    <property type="protein sequence ID" value="RAW01742.1"/>
    <property type="molecule type" value="Genomic_DNA"/>
</dbReference>
<dbReference type="InterPro" id="IPR000073">
    <property type="entry name" value="AB_hydrolase_1"/>
</dbReference>
<keyword evidence="3" id="KW-1185">Reference proteome</keyword>
<dbReference type="InterPro" id="IPR050228">
    <property type="entry name" value="Carboxylesterase_BioH"/>
</dbReference>
<evidence type="ECO:0000259" key="1">
    <source>
        <dbReference type="Pfam" id="PF00561"/>
    </source>
</evidence>
<dbReference type="AlphaFoldDB" id="A0A364Y488"/>
<name>A0A364Y488_9BACT</name>
<dbReference type="Gene3D" id="3.40.50.1820">
    <property type="entry name" value="alpha/beta hydrolase"/>
    <property type="match status" value="1"/>
</dbReference>
<accession>A0A364Y488</accession>
<dbReference type="RefSeq" id="WP_112746482.1">
    <property type="nucleotide sequence ID" value="NZ_QMFY01000003.1"/>
</dbReference>